<keyword evidence="7" id="KW-1185">Reference proteome</keyword>
<dbReference type="PROSITE" id="PS50088">
    <property type="entry name" value="ANK_REPEAT"/>
    <property type="match status" value="1"/>
</dbReference>
<evidence type="ECO:0000256" key="1">
    <source>
        <dbReference type="ARBA" id="ARBA00005949"/>
    </source>
</evidence>
<proteinExistence type="inferred from homology"/>
<evidence type="ECO:0000256" key="4">
    <source>
        <dbReference type="PROSITE-ProRule" id="PRU00023"/>
    </source>
</evidence>
<organism evidence="6">
    <name type="scientific">Oryza brachyantha</name>
    <name type="common">malo sina</name>
    <dbReference type="NCBI Taxonomy" id="4533"/>
    <lineage>
        <taxon>Eukaryota</taxon>
        <taxon>Viridiplantae</taxon>
        <taxon>Streptophyta</taxon>
        <taxon>Embryophyta</taxon>
        <taxon>Tracheophyta</taxon>
        <taxon>Spermatophyta</taxon>
        <taxon>Magnoliopsida</taxon>
        <taxon>Liliopsida</taxon>
        <taxon>Poales</taxon>
        <taxon>Poaceae</taxon>
        <taxon>BOP clade</taxon>
        <taxon>Oryzoideae</taxon>
        <taxon>Oryzeae</taxon>
        <taxon>Oryzinae</taxon>
        <taxon>Oryza</taxon>
    </lineage>
</organism>
<evidence type="ECO:0000256" key="2">
    <source>
        <dbReference type="ARBA" id="ARBA00022737"/>
    </source>
</evidence>
<comment type="similarity">
    <text evidence="1">Belongs to the ankyrin SOCS box (ASB) family.</text>
</comment>
<dbReference type="PROSITE" id="PS50297">
    <property type="entry name" value="ANK_REP_REGION"/>
    <property type="match status" value="1"/>
</dbReference>
<dbReference type="Gramene" id="OB10G24430.1">
    <property type="protein sequence ID" value="OB10G24430.1"/>
    <property type="gene ID" value="OB10G24430"/>
</dbReference>
<sequence>MQCSLRQWTLCLVKCMSKPEAAVPDCRADRIIMEDPTALTLNSAFQGVYPRLVPILQRDNVREFLCFCKNNMWAMAWDFIIPQALLHMIIHNSLRCAKVALEGQAPELEGFRAYPNCATQYGFFPLHEAAEIFSVDMTKLLLQYGASANIRTSGSRVIEGLLPINVAVENTCMHKYLDDNLFPNELCPNYCKADTNDIYKLIHLLCLPEMKIFLDTTRLLAENTNDLISEICNYIKHGKIVHTAVLLLVAQGHIRGSCSCKRNGNVKPDGFSYIIRYIAEHNNDIKLERVHNKKEYQKLKEKYISSTLWLVEAISVAGRSLSEYIQGYSKEPAPHEEVIERVSSILKFYGFCPTGEGISIESLKLSPYKLPLPIVNETKKRRGKASKVAAGERVLTQAVGKELPRSWDLVCKRRKFFPFWRSALSWGLGGMICPPHALDDKYLRDVKAICQMSRVSSPTPDHNISLSASMPQPTSNHRSQRLFGTAASTSNYQSQRLFGTAPSTSNYQSKRLFGAAALMLLKALNKV</sequence>
<reference evidence="6" key="1">
    <citation type="journal article" date="2013" name="Nat. Commun.">
        <title>Whole-genome sequencing of Oryza brachyantha reveals mechanisms underlying Oryza genome evolution.</title>
        <authorList>
            <person name="Chen J."/>
            <person name="Huang Q."/>
            <person name="Gao D."/>
            <person name="Wang J."/>
            <person name="Lang Y."/>
            <person name="Liu T."/>
            <person name="Li B."/>
            <person name="Bai Z."/>
            <person name="Luis Goicoechea J."/>
            <person name="Liang C."/>
            <person name="Chen C."/>
            <person name="Zhang W."/>
            <person name="Sun S."/>
            <person name="Liao Y."/>
            <person name="Zhang X."/>
            <person name="Yang L."/>
            <person name="Song C."/>
            <person name="Wang M."/>
            <person name="Shi J."/>
            <person name="Liu G."/>
            <person name="Liu J."/>
            <person name="Zhou H."/>
            <person name="Zhou W."/>
            <person name="Yu Q."/>
            <person name="An N."/>
            <person name="Chen Y."/>
            <person name="Cai Q."/>
            <person name="Wang B."/>
            <person name="Liu B."/>
            <person name="Min J."/>
            <person name="Huang Y."/>
            <person name="Wu H."/>
            <person name="Li Z."/>
            <person name="Zhang Y."/>
            <person name="Yin Y."/>
            <person name="Song W."/>
            <person name="Jiang J."/>
            <person name="Jackson S.A."/>
            <person name="Wing R.A."/>
            <person name="Wang J."/>
            <person name="Chen M."/>
        </authorList>
    </citation>
    <scope>NUCLEOTIDE SEQUENCE [LARGE SCALE GENOMIC DNA]</scope>
    <source>
        <strain evidence="6">cv. IRGC 101232</strain>
    </source>
</reference>
<feature type="repeat" description="ANK" evidence="4">
    <location>
        <begin position="121"/>
        <end position="153"/>
    </location>
</feature>
<dbReference type="EnsemblPlants" id="OB10G24430.1">
    <property type="protein sequence ID" value="OB10G24430.1"/>
    <property type="gene ID" value="OB10G24430"/>
</dbReference>
<dbReference type="Pfam" id="PF00023">
    <property type="entry name" value="Ank"/>
    <property type="match status" value="1"/>
</dbReference>
<dbReference type="GO" id="GO:0016567">
    <property type="term" value="P:protein ubiquitination"/>
    <property type="evidence" value="ECO:0007669"/>
    <property type="project" value="TreeGrafter"/>
</dbReference>
<dbReference type="AlphaFoldDB" id="J3N4J5"/>
<dbReference type="SUPFAM" id="SSF48403">
    <property type="entry name" value="Ankyrin repeat"/>
    <property type="match status" value="1"/>
</dbReference>
<dbReference type="PANTHER" id="PTHR24136">
    <property type="entry name" value="SOWAH (DROSOPHILA) HOMOLOG"/>
    <property type="match status" value="1"/>
</dbReference>
<dbReference type="HOGENOM" id="CLU_032958_1_0_1"/>
<accession>J3N4J5</accession>
<evidence type="ECO:0000313" key="7">
    <source>
        <dbReference type="Proteomes" id="UP000006038"/>
    </source>
</evidence>
<keyword evidence="3 4" id="KW-0040">ANK repeat</keyword>
<protein>
    <submittedName>
        <fullName evidence="6">Uncharacterized protein</fullName>
    </submittedName>
</protein>
<evidence type="ECO:0000256" key="3">
    <source>
        <dbReference type="ARBA" id="ARBA00023043"/>
    </source>
</evidence>
<dbReference type="Proteomes" id="UP000006038">
    <property type="component" value="Chromosome 10"/>
</dbReference>
<dbReference type="InterPro" id="IPR036770">
    <property type="entry name" value="Ankyrin_rpt-contain_sf"/>
</dbReference>
<feature type="compositionally biased region" description="Polar residues" evidence="5">
    <location>
        <begin position="456"/>
        <end position="477"/>
    </location>
</feature>
<name>J3N4J5_ORYBR</name>
<dbReference type="InterPro" id="IPR002110">
    <property type="entry name" value="Ankyrin_rpt"/>
</dbReference>
<feature type="region of interest" description="Disordered" evidence="5">
    <location>
        <begin position="456"/>
        <end position="480"/>
    </location>
</feature>
<evidence type="ECO:0000256" key="5">
    <source>
        <dbReference type="SAM" id="MobiDB-lite"/>
    </source>
</evidence>
<dbReference type="OMA" id="CHEDTNS"/>
<keyword evidence="2" id="KW-0677">Repeat</keyword>
<evidence type="ECO:0000313" key="6">
    <source>
        <dbReference type="EnsemblPlants" id="OB10G24430.1"/>
    </source>
</evidence>
<dbReference type="GO" id="GO:0045732">
    <property type="term" value="P:positive regulation of protein catabolic process"/>
    <property type="evidence" value="ECO:0007669"/>
    <property type="project" value="TreeGrafter"/>
</dbReference>
<dbReference type="Gene3D" id="1.25.40.20">
    <property type="entry name" value="Ankyrin repeat-containing domain"/>
    <property type="match status" value="1"/>
</dbReference>
<reference evidence="6" key="2">
    <citation type="submission" date="2013-04" db="UniProtKB">
        <authorList>
            <consortium name="EnsemblPlants"/>
        </authorList>
    </citation>
    <scope>IDENTIFICATION</scope>
</reference>
<dbReference type="PANTHER" id="PTHR24136:SF41">
    <property type="match status" value="1"/>
</dbReference>
<dbReference type="InterPro" id="IPR051573">
    <property type="entry name" value="Ankyrin-SOCS_box_domain"/>
</dbReference>